<evidence type="ECO:0000313" key="2">
    <source>
        <dbReference type="Proteomes" id="UP000031563"/>
    </source>
</evidence>
<dbReference type="OrthoDB" id="2361368at2"/>
<dbReference type="STRING" id="1221996.QY95_00351"/>
<accession>A0A0F5IBF0</accession>
<protein>
    <recommendedName>
        <fullName evidence="3">YneQ</fullName>
    </recommendedName>
</protein>
<dbReference type="EMBL" id="JWIR02000012">
    <property type="protein sequence ID" value="KKB42502.1"/>
    <property type="molecule type" value="Genomic_DNA"/>
</dbReference>
<name>A0A0F5IBF0_BACTR</name>
<comment type="caution">
    <text evidence="1">The sequence shown here is derived from an EMBL/GenBank/DDBJ whole genome shotgun (WGS) entry which is preliminary data.</text>
</comment>
<dbReference type="AlphaFoldDB" id="A0A0F5IBF0"/>
<sequence>MAFGIKRAEVEKWKRQIDAGEVAFLTHYWMDERFPHCRTVTKVGCKDLTKLANWGRKYGLKKEWIDYRAGGYSHFDLLGDRQKEILQKEGLYDHIERFRL</sequence>
<evidence type="ECO:0008006" key="3">
    <source>
        <dbReference type="Google" id="ProtNLM"/>
    </source>
</evidence>
<dbReference type="RefSeq" id="WP_040047325.1">
    <property type="nucleotide sequence ID" value="NZ_JWIR02000012.1"/>
</dbReference>
<reference evidence="1" key="1">
    <citation type="submission" date="2015-02" db="EMBL/GenBank/DDBJ databases">
        <title>Genome Assembly of Bacillaceae bacterium MTCC 8252.</title>
        <authorList>
            <person name="Verma A."/>
            <person name="Khatri I."/>
            <person name="Mual P."/>
            <person name="Subramanian S."/>
            <person name="Krishnamurthi S."/>
        </authorList>
    </citation>
    <scope>NUCLEOTIDE SEQUENCE [LARGE SCALE GENOMIC DNA]</scope>
    <source>
        <strain evidence="1">MTCC 8252</strain>
    </source>
</reference>
<organism evidence="1 2">
    <name type="scientific">Bacillus thermotolerans</name>
    <name type="common">Quasibacillus thermotolerans</name>
    <dbReference type="NCBI Taxonomy" id="1221996"/>
    <lineage>
        <taxon>Bacteria</taxon>
        <taxon>Bacillati</taxon>
        <taxon>Bacillota</taxon>
        <taxon>Bacilli</taxon>
        <taxon>Bacillales</taxon>
        <taxon>Bacillaceae</taxon>
        <taxon>Bacillus</taxon>
    </lineage>
</organism>
<dbReference type="Proteomes" id="UP000031563">
    <property type="component" value="Unassembled WGS sequence"/>
</dbReference>
<gene>
    <name evidence="1" type="ORF">QY95_00351</name>
</gene>
<proteinExistence type="predicted"/>
<evidence type="ECO:0000313" key="1">
    <source>
        <dbReference type="EMBL" id="KKB42502.1"/>
    </source>
</evidence>
<keyword evidence="2" id="KW-1185">Reference proteome</keyword>